<dbReference type="OrthoDB" id="9991317at2759"/>
<dbReference type="EMBL" id="LN679124">
    <property type="protein sequence ID" value="CEL56737.1"/>
    <property type="molecule type" value="Genomic_DNA"/>
</dbReference>
<proteinExistence type="predicted"/>
<evidence type="ECO:0000259" key="1">
    <source>
        <dbReference type="Pfam" id="PF12770"/>
    </source>
</evidence>
<dbReference type="STRING" id="1108050.A0A0B7FKP5"/>
<dbReference type="SUPFAM" id="SSF81901">
    <property type="entry name" value="HCP-like"/>
    <property type="match status" value="1"/>
</dbReference>
<gene>
    <name evidence="2" type="ORF">RSOLAG1IB_08039</name>
</gene>
<sequence length="1049" mass="117919">MDNYTEDINVEGLALRLFDKGKQLSLRFTRFGSLEDLEKAIEHKTKSILITPERHPAKAGRLHSLGASYYRRFQLLGNPEDLHNDIKYSTQAVILTPEGHSERHNRLGGLGISYYERFMLLGDLKDLNMAIDYELQAYLTTPEGHSDWHERISNLGVSYHQRFLRLGDLDDLNRAIEYASQACSLTHEGHPDRPERFGRLGASYHARFKRLGDLNDLDKALEHHLQAYELTPESDHDYPNRLSNISVLYHERFNHLGDLIDLDNAIKYELQAHSLTAENHPDLAEQLSHLGAAYNSRFKHLRNLDDLDKAAEYSLRAIVLTPDHHPAFPGRLNHLSATYYERFIHLGNLSDLDNAIEKRLQAYSLAPKDHPDLATRLGALGAAYHERFVHVKNLDDLQKAIDYKQKALEATPEGHPQRHRRLANIGTSYYEQYMCQSSLSALDKAIECHHQALSFTSEENPFLSIQLSALSTSYHQKYLRLGNVDFLNQALSYLRQASRCVGAAPINRLDAALDWARLAGGQNVPPDLNNLQAYQAAMELIPEVIWLGITVEQRFTALELLNNVVNKASSAAIQDCCYDLALEWLEQGRCIVWNQILALRSPLDELRVAHPSISHRLQEIRDELQRASLRAFDVQGSVNDPEVFESVVQRHHQLATQHSSLVLQIRQLPGFESFLRPRPAAELVLSARNGPVVVINIHSTSCDALVIRPGDTKVHYLELPYLTAQRVHSMRTRVELSLDQRGPARETQRRPILDFLEPDSPSQQEFKQILVTLWENLVNPILDFLGYITVKAPNELPHITWCVTGPLTFLPLHAAGYYDRPRAKLSDYAISSYTPTLSAILSSTLSAVDHASILAVGQETTSGLSDLPGTARELEYIKQHTGSVIEYQQLTGNNATLAMVLDGMVSHDWIHLACHAHQNTADPHKSGFFLHDGILDLSAIMEKSFKGKGLAFLSACQTATGDKKLADEAIHLASGMLIAGYPSVIATMWAVGDSDAPFIADKVYGKLLERGRTDSRGAARALHLAVEELRKEIGDDKFESWVPFIHIGL</sequence>
<dbReference type="PANTHER" id="PTHR19959">
    <property type="entry name" value="KINESIN LIGHT CHAIN"/>
    <property type="match status" value="1"/>
</dbReference>
<feature type="domain" description="CHAT" evidence="1">
    <location>
        <begin position="770"/>
        <end position="1048"/>
    </location>
</feature>
<name>A0A0B7FKP5_THACB</name>
<reference evidence="2 3" key="1">
    <citation type="submission" date="2014-11" db="EMBL/GenBank/DDBJ databases">
        <authorList>
            <person name="Wibberg Daniel"/>
        </authorList>
    </citation>
    <scope>NUCLEOTIDE SEQUENCE [LARGE SCALE GENOMIC DNA]</scope>
    <source>
        <strain evidence="2">Rhizoctonia solani AG1-IB 7/3/14</strain>
    </source>
</reference>
<dbReference type="Proteomes" id="UP000059188">
    <property type="component" value="Unassembled WGS sequence"/>
</dbReference>
<dbReference type="InterPro" id="IPR011990">
    <property type="entry name" value="TPR-like_helical_dom_sf"/>
</dbReference>
<evidence type="ECO:0000313" key="3">
    <source>
        <dbReference type="Proteomes" id="UP000059188"/>
    </source>
</evidence>
<dbReference type="PANTHER" id="PTHR19959:SF119">
    <property type="entry name" value="FUNGAL LIPASE-LIKE DOMAIN-CONTAINING PROTEIN"/>
    <property type="match status" value="1"/>
</dbReference>
<evidence type="ECO:0000313" key="2">
    <source>
        <dbReference type="EMBL" id="CEL56737.1"/>
    </source>
</evidence>
<accession>A0A0B7FKP5</accession>
<dbReference type="AlphaFoldDB" id="A0A0B7FKP5"/>
<dbReference type="Pfam" id="PF12770">
    <property type="entry name" value="CHAT"/>
    <property type="match status" value="1"/>
</dbReference>
<protein>
    <recommendedName>
        <fullName evidence="1">CHAT domain-containing protein</fullName>
    </recommendedName>
</protein>
<keyword evidence="3" id="KW-1185">Reference proteome</keyword>
<dbReference type="Gene3D" id="1.25.40.10">
    <property type="entry name" value="Tetratricopeptide repeat domain"/>
    <property type="match status" value="2"/>
</dbReference>
<organism evidence="2 3">
    <name type="scientific">Thanatephorus cucumeris (strain AG1-IB / isolate 7/3/14)</name>
    <name type="common">Lettuce bottom rot fungus</name>
    <name type="synonym">Rhizoctonia solani</name>
    <dbReference type="NCBI Taxonomy" id="1108050"/>
    <lineage>
        <taxon>Eukaryota</taxon>
        <taxon>Fungi</taxon>
        <taxon>Dikarya</taxon>
        <taxon>Basidiomycota</taxon>
        <taxon>Agaricomycotina</taxon>
        <taxon>Agaricomycetes</taxon>
        <taxon>Cantharellales</taxon>
        <taxon>Ceratobasidiaceae</taxon>
        <taxon>Rhizoctonia</taxon>
        <taxon>Rhizoctonia solani AG-1</taxon>
    </lineage>
</organism>
<dbReference type="InterPro" id="IPR024983">
    <property type="entry name" value="CHAT_dom"/>
</dbReference>